<dbReference type="EMBL" id="SMLM01000001">
    <property type="protein sequence ID" value="TFZ06958.1"/>
    <property type="molecule type" value="Genomic_DNA"/>
</dbReference>
<reference evidence="3 4" key="1">
    <citation type="submission" date="2019-03" db="EMBL/GenBank/DDBJ databases">
        <title>Ramlibacter henchirensis DSM 14656, whole genome shotgun sequence.</title>
        <authorList>
            <person name="Zhang X."/>
            <person name="Feng G."/>
            <person name="Zhu H."/>
        </authorList>
    </citation>
    <scope>NUCLEOTIDE SEQUENCE [LARGE SCALE GENOMIC DNA]</scope>
    <source>
        <strain evidence="3 4">DSM 14656</strain>
    </source>
</reference>
<evidence type="ECO:0000259" key="2">
    <source>
        <dbReference type="Pfam" id="PF04892"/>
    </source>
</evidence>
<dbReference type="RefSeq" id="WP_135263041.1">
    <property type="nucleotide sequence ID" value="NZ_SMLM01000001.1"/>
</dbReference>
<keyword evidence="1" id="KW-0472">Membrane</keyword>
<proteinExistence type="predicted"/>
<keyword evidence="1" id="KW-1133">Transmembrane helix</keyword>
<feature type="transmembrane region" description="Helical" evidence="1">
    <location>
        <begin position="117"/>
        <end position="136"/>
    </location>
</feature>
<sequence length="376" mass="41026">MTARKTSAWPLAQAYAALIVYASLYPFDDWRDQGISAFAFLSSPWPRYWTGFDLAANTAGYLPLGFLLGLSVLRRVETPDATRSWGAIAFATLGGTALAFCMEALQTYLPSRVPSNLDFGLNALGTLLGAALAGALEKLGAVDHWSRFRLRWFVEEARGALVLLALWPIALLFPAAVPLGLGQVFERLEAAVAEWLMDTPFLEWLPVRDVELQPLVQGSELLCVALGVLAPCLLAYSVMSSVPRRAIFAAFLVAMGIGATALSAALSWGPAHAWAWLSLPVRLGLLTGLALAFVLLPLPRRGCAALVLLALVVHLTLLNQAPASAYFTQTLQTWEQGRFIRFHGLVQWLGWLWPYVALAYVLVRVSSSEPRPRIPQ</sequence>
<dbReference type="InterPro" id="IPR006976">
    <property type="entry name" value="VanZ-like"/>
</dbReference>
<evidence type="ECO:0000313" key="4">
    <source>
        <dbReference type="Proteomes" id="UP000298180"/>
    </source>
</evidence>
<evidence type="ECO:0000256" key="1">
    <source>
        <dbReference type="SAM" id="Phobius"/>
    </source>
</evidence>
<dbReference type="Proteomes" id="UP000298180">
    <property type="component" value="Unassembled WGS sequence"/>
</dbReference>
<organism evidence="3 4">
    <name type="scientific">Ramlibacter henchirensis</name>
    <dbReference type="NCBI Taxonomy" id="204072"/>
    <lineage>
        <taxon>Bacteria</taxon>
        <taxon>Pseudomonadati</taxon>
        <taxon>Pseudomonadota</taxon>
        <taxon>Betaproteobacteria</taxon>
        <taxon>Burkholderiales</taxon>
        <taxon>Comamonadaceae</taxon>
        <taxon>Ramlibacter</taxon>
    </lineage>
</organism>
<feature type="domain" description="VanZ-like" evidence="2">
    <location>
        <begin position="22"/>
        <end position="133"/>
    </location>
</feature>
<feature type="transmembrane region" description="Helical" evidence="1">
    <location>
        <begin position="7"/>
        <end position="27"/>
    </location>
</feature>
<feature type="transmembrane region" description="Helical" evidence="1">
    <location>
        <begin position="303"/>
        <end position="325"/>
    </location>
</feature>
<protein>
    <submittedName>
        <fullName evidence="3">VanZ family protein</fullName>
    </submittedName>
</protein>
<dbReference type="Pfam" id="PF04892">
    <property type="entry name" value="VanZ"/>
    <property type="match status" value="1"/>
</dbReference>
<keyword evidence="4" id="KW-1185">Reference proteome</keyword>
<gene>
    <name evidence="3" type="ORF">EZ313_10175</name>
</gene>
<feature type="transmembrane region" description="Helical" evidence="1">
    <location>
        <begin position="85"/>
        <end position="105"/>
    </location>
</feature>
<accession>A0A4Z0C968</accession>
<keyword evidence="1" id="KW-0812">Transmembrane</keyword>
<evidence type="ECO:0000313" key="3">
    <source>
        <dbReference type="EMBL" id="TFZ06958.1"/>
    </source>
</evidence>
<feature type="transmembrane region" description="Helical" evidence="1">
    <location>
        <begin position="246"/>
        <end position="268"/>
    </location>
</feature>
<dbReference type="AlphaFoldDB" id="A0A4Z0C968"/>
<feature type="transmembrane region" description="Helical" evidence="1">
    <location>
        <begin position="345"/>
        <end position="363"/>
    </location>
</feature>
<feature type="transmembrane region" description="Helical" evidence="1">
    <location>
        <begin position="215"/>
        <end position="239"/>
    </location>
</feature>
<comment type="caution">
    <text evidence="3">The sequence shown here is derived from an EMBL/GenBank/DDBJ whole genome shotgun (WGS) entry which is preliminary data.</text>
</comment>
<feature type="transmembrane region" description="Helical" evidence="1">
    <location>
        <begin position="47"/>
        <end position="73"/>
    </location>
</feature>
<name>A0A4Z0C968_9BURK</name>
<dbReference type="OrthoDB" id="9780818at2"/>
<feature type="transmembrane region" description="Helical" evidence="1">
    <location>
        <begin position="157"/>
        <end position="177"/>
    </location>
</feature>
<feature type="transmembrane region" description="Helical" evidence="1">
    <location>
        <begin position="274"/>
        <end position="296"/>
    </location>
</feature>